<sequence>MKKLILAATAGLVLTACASGASEKMTVAEGAQMECRSITESGTILPKRVCNNKATWAEIDERDREAAKNAINGVMSQRGQMPKKEGFGG</sequence>
<proteinExistence type="predicted"/>
<evidence type="ECO:0008006" key="4">
    <source>
        <dbReference type="Google" id="ProtNLM"/>
    </source>
</evidence>
<dbReference type="OrthoDB" id="7631088at2"/>
<name>A0A059FD94_9PROT</name>
<keyword evidence="3" id="KW-1185">Reference proteome</keyword>
<reference evidence="2 3" key="1">
    <citation type="journal article" date="2014" name="Antonie Van Leeuwenhoek">
        <title>Hyphomonas beringensis sp. nov. and Hyphomonas chukchiensis sp. nov., isolated from surface seawater of the Bering Sea and Chukchi Sea.</title>
        <authorList>
            <person name="Li C."/>
            <person name="Lai Q."/>
            <person name="Li G."/>
            <person name="Dong C."/>
            <person name="Wang J."/>
            <person name="Liao Y."/>
            <person name="Shao Z."/>
        </authorList>
    </citation>
    <scope>NUCLEOTIDE SEQUENCE [LARGE SCALE GENOMIC DNA]</scope>
    <source>
        <strain evidence="2 3">VP2</strain>
    </source>
</reference>
<dbReference type="Proteomes" id="UP000024816">
    <property type="component" value="Unassembled WGS sequence"/>
</dbReference>
<evidence type="ECO:0000313" key="2">
    <source>
        <dbReference type="EMBL" id="KCZ88511.1"/>
    </source>
</evidence>
<accession>A0A059FD94</accession>
<keyword evidence="1" id="KW-0732">Signal</keyword>
<gene>
    <name evidence="2" type="ORF">HJA_09089</name>
</gene>
<dbReference type="RefSeq" id="WP_035581247.1">
    <property type="nucleotide sequence ID" value="NZ_ARYJ01000005.1"/>
</dbReference>
<evidence type="ECO:0000256" key="1">
    <source>
        <dbReference type="SAM" id="SignalP"/>
    </source>
</evidence>
<dbReference type="EMBL" id="ARYJ01000005">
    <property type="protein sequence ID" value="KCZ88511.1"/>
    <property type="molecule type" value="Genomic_DNA"/>
</dbReference>
<protein>
    <recommendedName>
        <fullName evidence="4">Lipoprotein</fullName>
    </recommendedName>
</protein>
<dbReference type="STRING" id="1280952.HJA_09089"/>
<organism evidence="2 3">
    <name type="scientific">Hyphomonas jannaschiana VP2</name>
    <dbReference type="NCBI Taxonomy" id="1280952"/>
    <lineage>
        <taxon>Bacteria</taxon>
        <taxon>Pseudomonadati</taxon>
        <taxon>Pseudomonadota</taxon>
        <taxon>Alphaproteobacteria</taxon>
        <taxon>Hyphomonadales</taxon>
        <taxon>Hyphomonadaceae</taxon>
        <taxon>Hyphomonas</taxon>
    </lineage>
</organism>
<dbReference type="AlphaFoldDB" id="A0A059FD94"/>
<feature type="signal peptide" evidence="1">
    <location>
        <begin position="1"/>
        <end position="21"/>
    </location>
</feature>
<evidence type="ECO:0000313" key="3">
    <source>
        <dbReference type="Proteomes" id="UP000024816"/>
    </source>
</evidence>
<dbReference type="PATRIC" id="fig|1280952.3.peg.1812"/>
<dbReference type="PROSITE" id="PS51257">
    <property type="entry name" value="PROKAR_LIPOPROTEIN"/>
    <property type="match status" value="1"/>
</dbReference>
<comment type="caution">
    <text evidence="2">The sequence shown here is derived from an EMBL/GenBank/DDBJ whole genome shotgun (WGS) entry which is preliminary data.</text>
</comment>
<feature type="chain" id="PRO_5001572770" description="Lipoprotein" evidence="1">
    <location>
        <begin position="22"/>
        <end position="89"/>
    </location>
</feature>